<dbReference type="PANTHER" id="PTHR22953:SF153">
    <property type="entry name" value="PURPLE ACID PHOSPHATASE"/>
    <property type="match status" value="1"/>
</dbReference>
<evidence type="ECO:0000313" key="4">
    <source>
        <dbReference type="EMBL" id="KAF0692270.1"/>
    </source>
</evidence>
<dbReference type="Proteomes" id="UP000332933">
    <property type="component" value="Unassembled WGS sequence"/>
</dbReference>
<proteinExistence type="predicted"/>
<dbReference type="GO" id="GO:0003993">
    <property type="term" value="F:acid phosphatase activity"/>
    <property type="evidence" value="ECO:0007669"/>
    <property type="project" value="InterPro"/>
</dbReference>
<reference evidence="5 6" key="1">
    <citation type="submission" date="2019-03" db="EMBL/GenBank/DDBJ databases">
        <authorList>
            <person name="Gaulin E."/>
            <person name="Dumas B."/>
        </authorList>
    </citation>
    <scope>NUCLEOTIDE SEQUENCE [LARGE SCALE GENOMIC DNA]</scope>
    <source>
        <strain evidence="5">CBS 568.67</strain>
    </source>
</reference>
<feature type="domain" description="Purple acid phosphatase N-terminal" evidence="3">
    <location>
        <begin position="91"/>
        <end position="179"/>
    </location>
</feature>
<evidence type="ECO:0000259" key="3">
    <source>
        <dbReference type="Pfam" id="PF16656"/>
    </source>
</evidence>
<gene>
    <name evidence="5" type="primary">Aste57867_16638</name>
    <name evidence="4" type="ORF">As57867_016581</name>
    <name evidence="5" type="ORF">ASTE57867_16638</name>
</gene>
<dbReference type="Gene3D" id="3.60.21.10">
    <property type="match status" value="1"/>
</dbReference>
<sequence length="304" mass="33221">MFKPAVSRERIHTCDSGEWCNYMHYLSFCMQLVKNTHPQVAPRRNRSHGRISISSQASDFLTFEFAVSTLMVLHRIAFLVGAALAAAPVSQVRMALTTDVNDCASGMAVQFASTDAAAYDVTFYVEGDQDNAQTVQSTSENYAFTTGNYSYASPELHKASLCDLAPSTRYTYTVGNKTHSFLTPMTPGCDDAPTVIGVVGDPGDTILDIQNHVHGYERTAPIVNNKIDHANGVVYITTGAGGNFEGPASNSTLAKLPEWSLKRNNQVYGSSKVIATRESLELLWFSEDDGDKPWDSVTLTPRNN</sequence>
<organism evidence="5 6">
    <name type="scientific">Aphanomyces stellatus</name>
    <dbReference type="NCBI Taxonomy" id="120398"/>
    <lineage>
        <taxon>Eukaryota</taxon>
        <taxon>Sar</taxon>
        <taxon>Stramenopiles</taxon>
        <taxon>Oomycota</taxon>
        <taxon>Saprolegniomycetes</taxon>
        <taxon>Saprolegniales</taxon>
        <taxon>Verrucalvaceae</taxon>
        <taxon>Aphanomyces</taxon>
    </lineage>
</organism>
<keyword evidence="6" id="KW-1185">Reference proteome</keyword>
<dbReference type="OrthoDB" id="45007at2759"/>
<evidence type="ECO:0000259" key="2">
    <source>
        <dbReference type="Pfam" id="PF14008"/>
    </source>
</evidence>
<keyword evidence="1" id="KW-0732">Signal</keyword>
<feature type="domain" description="Purple acid phosphatase C-terminal" evidence="2">
    <location>
        <begin position="232"/>
        <end position="290"/>
    </location>
</feature>
<dbReference type="EMBL" id="VJMH01005909">
    <property type="protein sequence ID" value="KAF0692270.1"/>
    <property type="molecule type" value="Genomic_DNA"/>
</dbReference>
<protein>
    <submittedName>
        <fullName evidence="5">Aste57867_16638 protein</fullName>
    </submittedName>
</protein>
<dbReference type="Pfam" id="PF14008">
    <property type="entry name" value="Metallophos_C"/>
    <property type="match status" value="1"/>
</dbReference>
<dbReference type="PANTHER" id="PTHR22953">
    <property type="entry name" value="ACID PHOSPHATASE RELATED"/>
    <property type="match status" value="1"/>
</dbReference>
<evidence type="ECO:0000313" key="5">
    <source>
        <dbReference type="EMBL" id="VFT93409.1"/>
    </source>
</evidence>
<dbReference type="Gene3D" id="2.60.40.380">
    <property type="entry name" value="Purple acid phosphatase-like, N-terminal"/>
    <property type="match status" value="1"/>
</dbReference>
<accession>A0A485L750</accession>
<dbReference type="GO" id="GO:0046872">
    <property type="term" value="F:metal ion binding"/>
    <property type="evidence" value="ECO:0007669"/>
    <property type="project" value="InterPro"/>
</dbReference>
<dbReference type="InterPro" id="IPR029052">
    <property type="entry name" value="Metallo-depent_PP-like"/>
</dbReference>
<dbReference type="InterPro" id="IPR025733">
    <property type="entry name" value="PAPs_C"/>
</dbReference>
<reference evidence="4" key="2">
    <citation type="submission" date="2019-06" db="EMBL/GenBank/DDBJ databases">
        <title>Genomics analysis of Aphanomyces spp. identifies a new class of oomycete effector associated with host adaptation.</title>
        <authorList>
            <person name="Gaulin E."/>
        </authorList>
    </citation>
    <scope>NUCLEOTIDE SEQUENCE</scope>
    <source>
        <strain evidence="4">CBS 578.67</strain>
    </source>
</reference>
<dbReference type="InterPro" id="IPR015914">
    <property type="entry name" value="PAPs_N"/>
</dbReference>
<name>A0A485L750_9STRA</name>
<dbReference type="InterPro" id="IPR039331">
    <property type="entry name" value="PAPs-like"/>
</dbReference>
<dbReference type="SUPFAM" id="SSF49363">
    <property type="entry name" value="Purple acid phosphatase, N-terminal domain"/>
    <property type="match status" value="1"/>
</dbReference>
<evidence type="ECO:0000256" key="1">
    <source>
        <dbReference type="ARBA" id="ARBA00022729"/>
    </source>
</evidence>
<dbReference type="EMBL" id="CAADRA010005930">
    <property type="protein sequence ID" value="VFT93409.1"/>
    <property type="molecule type" value="Genomic_DNA"/>
</dbReference>
<dbReference type="Pfam" id="PF16656">
    <property type="entry name" value="Pur_ac_phosph_N"/>
    <property type="match status" value="1"/>
</dbReference>
<dbReference type="AlphaFoldDB" id="A0A485L750"/>
<dbReference type="InterPro" id="IPR008963">
    <property type="entry name" value="Purple_acid_Pase-like_N"/>
</dbReference>
<evidence type="ECO:0000313" key="6">
    <source>
        <dbReference type="Proteomes" id="UP000332933"/>
    </source>
</evidence>